<evidence type="ECO:0000256" key="1">
    <source>
        <dbReference type="SAM" id="Phobius"/>
    </source>
</evidence>
<dbReference type="RefSeq" id="WP_231329054.1">
    <property type="nucleotide sequence ID" value="NZ_CP059572.1"/>
</dbReference>
<accession>A0ABX8QX07</accession>
<proteinExistence type="predicted"/>
<gene>
    <name evidence="2" type="ORF">AGRA3207_004513</name>
</gene>
<evidence type="ECO:0008006" key="4">
    <source>
        <dbReference type="Google" id="ProtNLM"/>
    </source>
</evidence>
<reference evidence="2" key="1">
    <citation type="submission" date="2020-07" db="EMBL/GenBank/DDBJ databases">
        <authorList>
            <person name="Tarantini F.S."/>
            <person name="Hong K.W."/>
            <person name="Chan K.G."/>
        </authorList>
    </citation>
    <scope>NUCLEOTIDE SEQUENCE</scope>
    <source>
        <strain evidence="2">32-07</strain>
    </source>
</reference>
<keyword evidence="3" id="KW-1185">Reference proteome</keyword>
<feature type="transmembrane region" description="Helical" evidence="1">
    <location>
        <begin position="116"/>
        <end position="139"/>
    </location>
</feature>
<keyword evidence="1" id="KW-1133">Transmembrane helix</keyword>
<sequence length="205" mass="21973">MTSTSRHSASSSPAPSVSDLPDLPDLPRWARWTAHASALAPLPSGLWRIAMAAGVPVGFDQAWLQEARMPGRGSVWPILLSLVTECCALLALGLVRPWGERVPAWIPFAGGRRVPPPAALIPAWCATAILTGFGAAFAIKIVRVLGGHGSDPSFPEGTAAWVMSATYVPMLAWGPLLGLTAFAYQRRRRAAAARTGSRGRRYRRR</sequence>
<organism evidence="2 3">
    <name type="scientific">Actinomadura graeca</name>
    <dbReference type="NCBI Taxonomy" id="2750812"/>
    <lineage>
        <taxon>Bacteria</taxon>
        <taxon>Bacillati</taxon>
        <taxon>Actinomycetota</taxon>
        <taxon>Actinomycetes</taxon>
        <taxon>Streptosporangiales</taxon>
        <taxon>Thermomonosporaceae</taxon>
        <taxon>Actinomadura</taxon>
    </lineage>
</organism>
<evidence type="ECO:0000313" key="2">
    <source>
        <dbReference type="EMBL" id="QXJ23369.1"/>
    </source>
</evidence>
<dbReference type="EMBL" id="CP059572">
    <property type="protein sequence ID" value="QXJ23369.1"/>
    <property type="molecule type" value="Genomic_DNA"/>
</dbReference>
<protein>
    <recommendedName>
        <fullName evidence="4">DUF3995 domain-containing protein</fullName>
    </recommendedName>
</protein>
<feature type="transmembrane region" description="Helical" evidence="1">
    <location>
        <begin position="159"/>
        <end position="184"/>
    </location>
</feature>
<name>A0ABX8QX07_9ACTN</name>
<dbReference type="Proteomes" id="UP001049518">
    <property type="component" value="Chromosome"/>
</dbReference>
<evidence type="ECO:0000313" key="3">
    <source>
        <dbReference type="Proteomes" id="UP001049518"/>
    </source>
</evidence>
<keyword evidence="1" id="KW-0812">Transmembrane</keyword>
<keyword evidence="1" id="KW-0472">Membrane</keyword>